<proteinExistence type="predicted"/>
<reference evidence="1" key="1">
    <citation type="submission" date="2014-09" db="EMBL/GenBank/DDBJ databases">
        <authorList>
            <person name="Magalhaes I.L.F."/>
            <person name="Oliveira U."/>
            <person name="Santos F.R."/>
            <person name="Vidigal T.H.D.A."/>
            <person name="Brescovit A.D."/>
            <person name="Santos A.J."/>
        </authorList>
    </citation>
    <scope>NUCLEOTIDE SEQUENCE</scope>
    <source>
        <tissue evidence="1">Shoot tissue taken approximately 20 cm above the soil surface</tissue>
    </source>
</reference>
<dbReference type="AlphaFoldDB" id="A0A0A9GK34"/>
<reference evidence="1" key="2">
    <citation type="journal article" date="2015" name="Data Brief">
        <title>Shoot transcriptome of the giant reed, Arundo donax.</title>
        <authorList>
            <person name="Barrero R.A."/>
            <person name="Guerrero F.D."/>
            <person name="Moolhuijzen P."/>
            <person name="Goolsby J.A."/>
            <person name="Tidwell J."/>
            <person name="Bellgard S.E."/>
            <person name="Bellgard M.I."/>
        </authorList>
    </citation>
    <scope>NUCLEOTIDE SEQUENCE</scope>
    <source>
        <tissue evidence="1">Shoot tissue taken approximately 20 cm above the soil surface</tissue>
    </source>
</reference>
<protein>
    <submittedName>
        <fullName evidence="1">Uncharacterized protein</fullName>
    </submittedName>
</protein>
<evidence type="ECO:0000313" key="1">
    <source>
        <dbReference type="EMBL" id="JAE25480.1"/>
    </source>
</evidence>
<name>A0A0A9GK34_ARUDO</name>
<accession>A0A0A9GK34</accession>
<organism evidence="1">
    <name type="scientific">Arundo donax</name>
    <name type="common">Giant reed</name>
    <name type="synonym">Donax arundinaceus</name>
    <dbReference type="NCBI Taxonomy" id="35708"/>
    <lineage>
        <taxon>Eukaryota</taxon>
        <taxon>Viridiplantae</taxon>
        <taxon>Streptophyta</taxon>
        <taxon>Embryophyta</taxon>
        <taxon>Tracheophyta</taxon>
        <taxon>Spermatophyta</taxon>
        <taxon>Magnoliopsida</taxon>
        <taxon>Liliopsida</taxon>
        <taxon>Poales</taxon>
        <taxon>Poaceae</taxon>
        <taxon>PACMAD clade</taxon>
        <taxon>Arundinoideae</taxon>
        <taxon>Arundineae</taxon>
        <taxon>Arundo</taxon>
    </lineage>
</organism>
<dbReference type="EMBL" id="GBRH01172416">
    <property type="protein sequence ID" value="JAE25480.1"/>
    <property type="molecule type" value="Transcribed_RNA"/>
</dbReference>
<sequence>MLYIMPRPGKEARKQFESSELNKKINMLLVPHYQFIRINDKSYHSEMLSKYHFVICISQDTTINLLADKIVDFIQNPITTLEA</sequence>